<reference evidence="1 2" key="1">
    <citation type="submission" date="2022-04" db="EMBL/GenBank/DDBJ databases">
        <title>Positive selection, recombination, and allopatry shape intraspecific diversity of widespread and dominant cyanobacteria.</title>
        <authorList>
            <person name="Wei J."/>
            <person name="Shu W."/>
            <person name="Hu C."/>
        </authorList>
    </citation>
    <scope>NUCLEOTIDE SEQUENCE [LARGE SCALE GENOMIC DNA]</scope>
    <source>
        <strain evidence="1 2">GB2-A4</strain>
    </source>
</reference>
<dbReference type="InterPro" id="IPR050155">
    <property type="entry name" value="HAD-like_hydrolase_sf"/>
</dbReference>
<dbReference type="PANTHER" id="PTHR43434:SF1">
    <property type="entry name" value="PHOSPHOGLYCOLATE PHOSPHATASE"/>
    <property type="match status" value="1"/>
</dbReference>
<dbReference type="EMBL" id="JAMPKM010000016">
    <property type="protein sequence ID" value="MEP0819744.1"/>
    <property type="molecule type" value="Genomic_DNA"/>
</dbReference>
<evidence type="ECO:0000313" key="1">
    <source>
        <dbReference type="EMBL" id="MEP0819744.1"/>
    </source>
</evidence>
<dbReference type="GO" id="GO:0016787">
    <property type="term" value="F:hydrolase activity"/>
    <property type="evidence" value="ECO:0007669"/>
    <property type="project" value="UniProtKB-KW"/>
</dbReference>
<organism evidence="1 2">
    <name type="scientific">Trichocoleus desertorum GB2-A4</name>
    <dbReference type="NCBI Taxonomy" id="2933944"/>
    <lineage>
        <taxon>Bacteria</taxon>
        <taxon>Bacillati</taxon>
        <taxon>Cyanobacteriota</taxon>
        <taxon>Cyanophyceae</taxon>
        <taxon>Leptolyngbyales</taxon>
        <taxon>Trichocoleusaceae</taxon>
        <taxon>Trichocoleus</taxon>
    </lineage>
</organism>
<comment type="caution">
    <text evidence="1">The sequence shown here is derived from an EMBL/GenBank/DDBJ whole genome shotgun (WGS) entry which is preliminary data.</text>
</comment>
<protein>
    <submittedName>
        <fullName evidence="1">HAD family hydrolase</fullName>
    </submittedName>
</protein>
<evidence type="ECO:0000313" key="2">
    <source>
        <dbReference type="Proteomes" id="UP001464891"/>
    </source>
</evidence>
<gene>
    <name evidence="1" type="ORF">NC998_21830</name>
</gene>
<dbReference type="Pfam" id="PF13242">
    <property type="entry name" value="Hydrolase_like"/>
    <property type="match status" value="1"/>
</dbReference>
<proteinExistence type="predicted"/>
<name>A0ABV0JD83_9CYAN</name>
<dbReference type="PANTHER" id="PTHR43434">
    <property type="entry name" value="PHOSPHOGLYCOLATE PHOSPHATASE"/>
    <property type="match status" value="1"/>
</dbReference>
<dbReference type="Proteomes" id="UP001464891">
    <property type="component" value="Unassembled WGS sequence"/>
</dbReference>
<dbReference type="SUPFAM" id="SSF56784">
    <property type="entry name" value="HAD-like"/>
    <property type="match status" value="1"/>
</dbReference>
<dbReference type="InterPro" id="IPR023214">
    <property type="entry name" value="HAD_sf"/>
</dbReference>
<dbReference type="InterPro" id="IPR036412">
    <property type="entry name" value="HAD-like_sf"/>
</dbReference>
<keyword evidence="2" id="KW-1185">Reference proteome</keyword>
<keyword evidence="1" id="KW-0378">Hydrolase</keyword>
<dbReference type="Gene3D" id="3.40.50.1000">
    <property type="entry name" value="HAD superfamily/HAD-like"/>
    <property type="match status" value="1"/>
</dbReference>
<accession>A0ABV0JD83</accession>
<sequence length="225" mass="25772">MDVSDRYYLVYQYCLNQAKRSGQTVQTLSKAEFWRLKRSRVPEPQIGLRSGLDAAQSVEFARLRRTTIHTLPYLAYDSLIPGSVAALERIQQAGADIAIMTMRRTWELKYVFQRYDLERFFPADRCYCLSDNYIKNSDVKEKPLLMAQAIQELPPASETWMVGDTEADIVAAQTYGVKVIAVLSGIRDRAQLELYQPTLIVNNLSEAVEVMLDQFWQQTGQMNIA</sequence>